<accession>A0A644ULI9</accession>
<dbReference type="AlphaFoldDB" id="A0A644ULI9"/>
<dbReference type="Pfam" id="PF09568">
    <property type="entry name" value="RE_MjaI"/>
    <property type="match status" value="1"/>
</dbReference>
<sequence length="232" mass="27020">MAKKEMKKYSLDFGKKEKVLNYACQTYQLSRPNKVGAVMALIRECQPKTIDEWENWYFENANTTGKYPFKITRSNLEELGERLYEKITEVVIPEWQDAFKALTKEDCYNYIYNLTINRTFDGYLREKSVVNDGLAKIFPNIRFEESSPELDHAGDIDYIGYVSDQKAFGIQIKPVTAKSNFGNYSVSERMKSSFESFKEDYQGKVFIVYSLDGEIANEDVIEEIKQEIIRLS</sequence>
<dbReference type="GO" id="GO:0003677">
    <property type="term" value="F:DNA binding"/>
    <property type="evidence" value="ECO:0007669"/>
    <property type="project" value="InterPro"/>
</dbReference>
<comment type="caution">
    <text evidence="1">The sequence shown here is derived from an EMBL/GenBank/DDBJ whole genome shotgun (WGS) entry which is preliminary data.</text>
</comment>
<dbReference type="GO" id="GO:0009307">
    <property type="term" value="P:DNA restriction-modification system"/>
    <property type="evidence" value="ECO:0007669"/>
    <property type="project" value="InterPro"/>
</dbReference>
<gene>
    <name evidence="1" type="ORF">SDC9_25656</name>
</gene>
<dbReference type="InterPro" id="IPR019068">
    <property type="entry name" value="Restrct_endonuc_II_MjaI"/>
</dbReference>
<dbReference type="EMBL" id="VSSQ01000130">
    <property type="protein sequence ID" value="MPL79771.1"/>
    <property type="molecule type" value="Genomic_DNA"/>
</dbReference>
<evidence type="ECO:0000313" key="1">
    <source>
        <dbReference type="EMBL" id="MPL79771.1"/>
    </source>
</evidence>
<protein>
    <recommendedName>
        <fullName evidence="2">MjaI restriction endonuclease</fullName>
    </recommendedName>
</protein>
<organism evidence="1">
    <name type="scientific">bioreactor metagenome</name>
    <dbReference type="NCBI Taxonomy" id="1076179"/>
    <lineage>
        <taxon>unclassified sequences</taxon>
        <taxon>metagenomes</taxon>
        <taxon>ecological metagenomes</taxon>
    </lineage>
</organism>
<reference evidence="1" key="1">
    <citation type="submission" date="2019-08" db="EMBL/GenBank/DDBJ databases">
        <authorList>
            <person name="Kucharzyk K."/>
            <person name="Murdoch R.W."/>
            <person name="Higgins S."/>
            <person name="Loffler F."/>
        </authorList>
    </citation>
    <scope>NUCLEOTIDE SEQUENCE</scope>
</reference>
<proteinExistence type="predicted"/>
<name>A0A644ULI9_9ZZZZ</name>
<evidence type="ECO:0008006" key="2">
    <source>
        <dbReference type="Google" id="ProtNLM"/>
    </source>
</evidence>
<dbReference type="GO" id="GO:0009036">
    <property type="term" value="F:type II site-specific deoxyribonuclease activity"/>
    <property type="evidence" value="ECO:0007669"/>
    <property type="project" value="InterPro"/>
</dbReference>